<evidence type="ECO:0000256" key="5">
    <source>
        <dbReference type="ARBA" id="ARBA00023136"/>
    </source>
</evidence>
<dbReference type="InterPro" id="IPR013122">
    <property type="entry name" value="PKD1_2_channel"/>
</dbReference>
<dbReference type="PANTHER" id="PTHR10877">
    <property type="entry name" value="POLYCYSTIN FAMILY MEMBER"/>
    <property type="match status" value="1"/>
</dbReference>
<dbReference type="InterPro" id="IPR027359">
    <property type="entry name" value="Volt_channel_dom_sf"/>
</dbReference>
<feature type="transmembrane region" description="Helical" evidence="9">
    <location>
        <begin position="339"/>
        <end position="359"/>
    </location>
</feature>
<evidence type="ECO:0000256" key="8">
    <source>
        <dbReference type="SAM" id="MobiDB-lite"/>
    </source>
</evidence>
<dbReference type="OrthoDB" id="10264154at2759"/>
<keyword evidence="6" id="KW-0325">Glycoprotein</keyword>
<name>A0A6P4Z0F5_BRABE</name>
<proteinExistence type="inferred from homology"/>
<dbReference type="KEGG" id="bbel:109469105"/>
<dbReference type="GO" id="GO:0060170">
    <property type="term" value="C:ciliary membrane"/>
    <property type="evidence" value="ECO:0007669"/>
    <property type="project" value="UniProtKB-SubCell"/>
</dbReference>
<dbReference type="GeneID" id="109469105"/>
<dbReference type="PANTHER" id="PTHR10877:SF194">
    <property type="entry name" value="LOCATION OF VULVA DEFECTIVE 1"/>
    <property type="match status" value="1"/>
</dbReference>
<keyword evidence="4 9" id="KW-1133">Transmembrane helix</keyword>
<dbReference type="InterPro" id="IPR003915">
    <property type="entry name" value="PKD_2"/>
</dbReference>
<feature type="transmembrane region" description="Helical" evidence="9">
    <location>
        <begin position="385"/>
        <end position="405"/>
    </location>
</feature>
<evidence type="ECO:0000256" key="6">
    <source>
        <dbReference type="ARBA" id="ARBA00023180"/>
    </source>
</evidence>
<comment type="similarity">
    <text evidence="2">Belongs to the polycystin family.</text>
</comment>
<dbReference type="Pfam" id="PF20519">
    <property type="entry name" value="Polycystin_dom"/>
    <property type="match status" value="1"/>
</dbReference>
<dbReference type="Pfam" id="PF08016">
    <property type="entry name" value="PKD_channel"/>
    <property type="match status" value="1"/>
</dbReference>
<reference evidence="13" key="1">
    <citation type="submission" date="2025-08" db="UniProtKB">
        <authorList>
            <consortium name="RefSeq"/>
        </authorList>
    </citation>
    <scope>IDENTIFICATION</scope>
    <source>
        <tissue evidence="13">Gonad</tissue>
    </source>
</reference>
<evidence type="ECO:0000256" key="1">
    <source>
        <dbReference type="ARBA" id="ARBA00004272"/>
    </source>
</evidence>
<feature type="transmembrane region" description="Helical" evidence="9">
    <location>
        <begin position="299"/>
        <end position="319"/>
    </location>
</feature>
<evidence type="ECO:0000256" key="9">
    <source>
        <dbReference type="SAM" id="Phobius"/>
    </source>
</evidence>
<comment type="subcellular location">
    <subcellularLocation>
        <location evidence="1">Cell projection</location>
        <location evidence="1">Cilium membrane</location>
        <topology evidence="1">Multi-pass membrane protein</topology>
    </subcellularLocation>
</comment>
<feature type="compositionally biased region" description="Basic and acidic residues" evidence="8">
    <location>
        <begin position="16"/>
        <end position="29"/>
    </location>
</feature>
<dbReference type="PRINTS" id="PR01433">
    <property type="entry name" value="POLYCYSTIN2"/>
</dbReference>
<dbReference type="Proteomes" id="UP000515135">
    <property type="component" value="Unplaced"/>
</dbReference>
<keyword evidence="3 9" id="KW-0812">Transmembrane</keyword>
<dbReference type="InterPro" id="IPR046791">
    <property type="entry name" value="Polycystin_dom"/>
</dbReference>
<keyword evidence="7" id="KW-0966">Cell projection</keyword>
<feature type="region of interest" description="Disordered" evidence="8">
    <location>
        <begin position="1"/>
        <end position="29"/>
    </location>
</feature>
<feature type="domain" description="Polycystin cation channel PKD1/PKD2" evidence="10">
    <location>
        <begin position="292"/>
        <end position="511"/>
    </location>
</feature>
<dbReference type="GO" id="GO:0005262">
    <property type="term" value="F:calcium channel activity"/>
    <property type="evidence" value="ECO:0007669"/>
    <property type="project" value="TreeGrafter"/>
</dbReference>
<evidence type="ECO:0000313" key="13">
    <source>
        <dbReference type="RefSeq" id="XP_019623046.1"/>
    </source>
</evidence>
<evidence type="ECO:0000256" key="2">
    <source>
        <dbReference type="ARBA" id="ARBA00007200"/>
    </source>
</evidence>
<dbReference type="Gene3D" id="1.20.120.350">
    <property type="entry name" value="Voltage-gated potassium channels. Chain C"/>
    <property type="match status" value="1"/>
</dbReference>
<evidence type="ECO:0000259" key="11">
    <source>
        <dbReference type="Pfam" id="PF20519"/>
    </source>
</evidence>
<dbReference type="GO" id="GO:0050982">
    <property type="term" value="P:detection of mechanical stimulus"/>
    <property type="evidence" value="ECO:0007669"/>
    <property type="project" value="TreeGrafter"/>
</dbReference>
<evidence type="ECO:0000256" key="3">
    <source>
        <dbReference type="ARBA" id="ARBA00022692"/>
    </source>
</evidence>
<feature type="transmembrane region" description="Helical" evidence="9">
    <location>
        <begin position="426"/>
        <end position="445"/>
    </location>
</feature>
<evidence type="ECO:0000256" key="7">
    <source>
        <dbReference type="ARBA" id="ARBA00023273"/>
    </source>
</evidence>
<evidence type="ECO:0000259" key="10">
    <source>
        <dbReference type="Pfam" id="PF08016"/>
    </source>
</evidence>
<feature type="transmembrane region" description="Helical" evidence="9">
    <location>
        <begin position="61"/>
        <end position="81"/>
    </location>
</feature>
<evidence type="ECO:0000256" key="4">
    <source>
        <dbReference type="ARBA" id="ARBA00022989"/>
    </source>
</evidence>
<gene>
    <name evidence="13" type="primary">LOC109469105</name>
</gene>
<accession>A0A6P4Z0F5</accession>
<dbReference type="RefSeq" id="XP_019623046.1">
    <property type="nucleotide sequence ID" value="XM_019767487.1"/>
</dbReference>
<dbReference type="GO" id="GO:0005509">
    <property type="term" value="F:calcium ion binding"/>
    <property type="evidence" value="ECO:0007669"/>
    <property type="project" value="InterPro"/>
</dbReference>
<feature type="compositionally biased region" description="Basic residues" evidence="8">
    <location>
        <begin position="1"/>
        <end position="15"/>
    </location>
</feature>
<evidence type="ECO:0000313" key="12">
    <source>
        <dbReference type="Proteomes" id="UP000515135"/>
    </source>
</evidence>
<keyword evidence="5 9" id="KW-0472">Membrane</keyword>
<protein>
    <submittedName>
        <fullName evidence="13">Polycystic kidney disease protein 1-like 2</fullName>
    </submittedName>
</protein>
<feature type="domain" description="Polycystin" evidence="11">
    <location>
        <begin position="96"/>
        <end position="288"/>
    </location>
</feature>
<dbReference type="InterPro" id="IPR051223">
    <property type="entry name" value="Polycystin"/>
</dbReference>
<sequence>MFVPKGMRRARKAQRAHAEAQVREEKKAQVGIPPRKDVDVARRLTLKEAGLYHLVLETGRYMVFVLLVLGIAHTMAVPNAYHLSNNVENTFLSKLDKINVSVDVYDWMENELLPKLSADGYSADGQSILVGSVRLRQVRVPLYTCAFHGGRISSARLLSMYFDLCAEDYTRGGAARGHYRPGWAKLSNMTGLPNMSSPWIYRQTDSIWSLSHYDSGGYVADIDPRSPKHNEHLSELRNMSWIDRQTRAIFVDFTLYNANVDLFCVISILVETPATGRARAQFDLPVLRLHLYNQTTDTVLLVFLIGYVAFLAYFIYYAAHGILKDRMKYLKDVWKVLDLIIVTLSLIAVAAFGALMMLIETTLKNYRENSTSFLNIAPVVLVDRTLLSVVSILAFIGCCRCCKLLRGNNSLSLMRSTFGHVIKPMFSHGVVIVIVMLAYGMMGNISFGCDVESYSTIYNALLTVTNFVIGSYQLDDYVMFPTLGTMFFISFILSMNFVLLNFFATIMMDVFFVEKETFETPEDREIVTYTINRVLARLLGWRGHRS</sequence>
<dbReference type="Gene3D" id="1.10.287.70">
    <property type="match status" value="1"/>
</dbReference>
<organism evidence="12 13">
    <name type="scientific">Branchiostoma belcheri</name>
    <name type="common">Amphioxus</name>
    <dbReference type="NCBI Taxonomy" id="7741"/>
    <lineage>
        <taxon>Eukaryota</taxon>
        <taxon>Metazoa</taxon>
        <taxon>Chordata</taxon>
        <taxon>Cephalochordata</taxon>
        <taxon>Leptocardii</taxon>
        <taxon>Amphioxiformes</taxon>
        <taxon>Branchiostomatidae</taxon>
        <taxon>Branchiostoma</taxon>
    </lineage>
</organism>
<keyword evidence="12" id="KW-1185">Reference proteome</keyword>
<dbReference type="AlphaFoldDB" id="A0A6P4Z0F5"/>
<feature type="transmembrane region" description="Helical" evidence="9">
    <location>
        <begin position="486"/>
        <end position="508"/>
    </location>
</feature>